<dbReference type="Gene3D" id="3.10.110.10">
    <property type="entry name" value="Ubiquitin Conjugating Enzyme"/>
    <property type="match status" value="2"/>
</dbReference>
<dbReference type="EMBL" id="CAJHUC010001704">
    <property type="protein sequence ID" value="CAD7702080.1"/>
    <property type="molecule type" value="Genomic_DNA"/>
</dbReference>
<dbReference type="CDD" id="cd23802">
    <property type="entry name" value="UBCc_UBE2Q"/>
    <property type="match status" value="1"/>
</dbReference>
<dbReference type="Pfam" id="PF00179">
    <property type="entry name" value="UQ_con"/>
    <property type="match status" value="1"/>
</dbReference>
<gene>
    <name evidence="5" type="ORF">OSTQU699_LOCUS7437</name>
</gene>
<dbReference type="SMART" id="SM00212">
    <property type="entry name" value="UBCc"/>
    <property type="match status" value="1"/>
</dbReference>
<dbReference type="CDD" id="cd23810">
    <property type="entry name" value="UBCc_BIRC6"/>
    <property type="match status" value="1"/>
</dbReference>
<evidence type="ECO:0000313" key="5">
    <source>
        <dbReference type="EMBL" id="CAD7702080.1"/>
    </source>
</evidence>
<dbReference type="PANTHER" id="PTHR46116:SF39">
    <property type="entry name" value="BACULOVIRAL IAP REPEAT-CONTAINING PROTEIN 6"/>
    <property type="match status" value="1"/>
</dbReference>
<dbReference type="PROSITE" id="PS50127">
    <property type="entry name" value="UBC_2"/>
    <property type="match status" value="1"/>
</dbReference>
<keyword evidence="2" id="KW-0833">Ubl conjugation pathway</keyword>
<feature type="region of interest" description="Disordered" evidence="3">
    <location>
        <begin position="505"/>
        <end position="526"/>
    </location>
</feature>
<evidence type="ECO:0000256" key="2">
    <source>
        <dbReference type="ARBA" id="ARBA00022786"/>
    </source>
</evidence>
<dbReference type="Proteomes" id="UP000708148">
    <property type="component" value="Unassembled WGS sequence"/>
</dbReference>
<dbReference type="GO" id="GO:0016740">
    <property type="term" value="F:transferase activity"/>
    <property type="evidence" value="ECO:0007669"/>
    <property type="project" value="UniProtKB-KW"/>
</dbReference>
<evidence type="ECO:0000256" key="1">
    <source>
        <dbReference type="ARBA" id="ARBA00022679"/>
    </source>
</evidence>
<name>A0A8S1J2W2_9CHLO</name>
<feature type="region of interest" description="Disordered" evidence="3">
    <location>
        <begin position="25"/>
        <end position="57"/>
    </location>
</feature>
<evidence type="ECO:0000259" key="4">
    <source>
        <dbReference type="PROSITE" id="PS50127"/>
    </source>
</evidence>
<evidence type="ECO:0000313" key="6">
    <source>
        <dbReference type="Proteomes" id="UP000708148"/>
    </source>
</evidence>
<proteinExistence type="predicted"/>
<reference evidence="5" key="1">
    <citation type="submission" date="2020-12" db="EMBL/GenBank/DDBJ databases">
        <authorList>
            <person name="Iha C."/>
        </authorList>
    </citation>
    <scope>NUCLEOTIDE SEQUENCE</scope>
</reference>
<dbReference type="AlphaFoldDB" id="A0A8S1J2W2"/>
<organism evidence="5 6">
    <name type="scientific">Ostreobium quekettii</name>
    <dbReference type="NCBI Taxonomy" id="121088"/>
    <lineage>
        <taxon>Eukaryota</taxon>
        <taxon>Viridiplantae</taxon>
        <taxon>Chlorophyta</taxon>
        <taxon>core chlorophytes</taxon>
        <taxon>Ulvophyceae</taxon>
        <taxon>TCBD clade</taxon>
        <taxon>Bryopsidales</taxon>
        <taxon>Ostreobineae</taxon>
        <taxon>Ostreobiaceae</taxon>
        <taxon>Ostreobium</taxon>
    </lineage>
</organism>
<keyword evidence="1" id="KW-0808">Transferase</keyword>
<comment type="caution">
    <text evidence="5">The sequence shown here is derived from an EMBL/GenBank/DDBJ whole genome shotgun (WGS) entry which is preliminary data.</text>
</comment>
<dbReference type="SUPFAM" id="SSF54495">
    <property type="entry name" value="UBC-like"/>
    <property type="match status" value="2"/>
</dbReference>
<feature type="domain" description="UBC core" evidence="4">
    <location>
        <begin position="565"/>
        <end position="732"/>
    </location>
</feature>
<dbReference type="InterPro" id="IPR016135">
    <property type="entry name" value="UBQ-conjugating_enzyme/RWD"/>
</dbReference>
<sequence>MSSVGGLVEDEDKDLTLELGKLQGRWQRHEEARVGAGGEGPEGEPSAPGRSAGESVARTRQIFDEGETFRILAKELLDIKRAQAYSMTLLVDAIDDNIYRWCVNMAGFDPSSSLAEDIQELSKLYCDSSVQIHMTFKRGLHPFYPPQVEVIRPRFKMPLAWAVASHPMFHLSNWDPWLSPLDAILQIKDFLEKHARVDLGSPLNAPTEQAYSNAERQLARLEALSELPPRCISFPQYRALYESRGVVVDRNHLDALTEPEAKKMKAKPNGKEYWAAGTGYGHGSTEAETWDAKANELAQKAHDAEIEKLLSDLGRSLATELGCVTAAGDSAVVAMLSGGSSSGSQIGDGLGKLRTLVAALEGSCLLPFLHRELGCASFTDMCGRAEYHLSIMKVIDKLCHPSAAHLLHTTKVSDSTNATTILEALQLLQGSAVDYEQMIDRGRKAQDIEAERRRNIGLPAMSAATLPAGSCTLQKNVTAEKEERLGLQLSESILSTVGILTSQMVGGMDGSPEEPRSRRPSTSSSCGVEGYIDAMRGMQLDFVEDLEAHNSFGPDSVRELAYPKERMVRLSRELSGLRSLLPCTASSSVFVRVDEQKLNLWQALITGPEDTPYSGGCFLFDLYFPTGYPSAPPKVTLKTTGGGTVRFNPNLYKCGKVCLSLLGTWSGSAGERWDAEVSSAFQVLVSIQSLILVPEPYFNEPGYEVTMHTENGKQASRAYSQEIREHTIHRAMIDYLKKPPKSFEQVVVTHFRLRRDNILAACKKWIAEAEEVRCTAHASRLRGLAEELTRLLRDL</sequence>
<accession>A0A8S1J2W2</accession>
<evidence type="ECO:0000256" key="3">
    <source>
        <dbReference type="SAM" id="MobiDB-lite"/>
    </source>
</evidence>
<dbReference type="OrthoDB" id="47801at2759"/>
<dbReference type="PANTHER" id="PTHR46116">
    <property type="entry name" value="(E3-INDEPENDENT) E2 UBIQUITIN-CONJUGATING ENZYME"/>
    <property type="match status" value="1"/>
</dbReference>
<dbReference type="InterPro" id="IPR000608">
    <property type="entry name" value="UBC"/>
</dbReference>
<protein>
    <recommendedName>
        <fullName evidence="4">UBC core domain-containing protein</fullName>
    </recommendedName>
</protein>
<keyword evidence="6" id="KW-1185">Reference proteome</keyword>